<dbReference type="Pfam" id="PF18083">
    <property type="entry name" value="PutA_N"/>
    <property type="match status" value="1"/>
</dbReference>
<evidence type="ECO:0000256" key="9">
    <source>
        <dbReference type="PROSITE-ProRule" id="PRU10007"/>
    </source>
</evidence>
<evidence type="ECO:0000256" key="3">
    <source>
        <dbReference type="ARBA" id="ARBA00023002"/>
    </source>
</evidence>
<dbReference type="Gene3D" id="3.20.20.220">
    <property type="match status" value="1"/>
</dbReference>
<dbReference type="SUPFAM" id="SSF53720">
    <property type="entry name" value="ALDH-like"/>
    <property type="match status" value="1"/>
</dbReference>
<dbReference type="InterPro" id="IPR050485">
    <property type="entry name" value="Proline_metab_enzyme"/>
</dbReference>
<feature type="domain" description="Proline dehydrogenase" evidence="13">
    <location>
        <begin position="129"/>
        <end position="437"/>
    </location>
</feature>
<feature type="domain" description="Proline utilization A N-terminal" evidence="14">
    <location>
        <begin position="8"/>
        <end position="119"/>
    </location>
</feature>
<reference evidence="15" key="1">
    <citation type="journal article" date="2021" name="bioRxiv">
        <title>Unraveling nitrogen, sulfur and carbon metabolic pathways and microbial community transcriptional responses to substrate deprivation and toxicity stresses in a bioreactor mimicking anoxic brackish coastal sediment conditions.</title>
        <authorList>
            <person name="Martins P.D."/>
            <person name="Echeveste M.J."/>
            <person name="Arshad A."/>
            <person name="Kurth J."/>
            <person name="Ouboter H."/>
            <person name="Jetten M.S.M."/>
            <person name="Welte C.U."/>
        </authorList>
    </citation>
    <scope>NUCLEOTIDE SEQUENCE</scope>
    <source>
        <strain evidence="15">MAG_39</strain>
    </source>
</reference>
<dbReference type="GO" id="GO:0009898">
    <property type="term" value="C:cytoplasmic side of plasma membrane"/>
    <property type="evidence" value="ECO:0007669"/>
    <property type="project" value="TreeGrafter"/>
</dbReference>
<dbReference type="InterPro" id="IPR016160">
    <property type="entry name" value="Ald_DH_CS_CYS"/>
</dbReference>
<dbReference type="InterPro" id="IPR025703">
    <property type="entry name" value="Bifunct_PutA"/>
</dbReference>
<evidence type="ECO:0000259" key="12">
    <source>
        <dbReference type="Pfam" id="PF00171"/>
    </source>
</evidence>
<dbReference type="Proteomes" id="UP000705867">
    <property type="component" value="Unassembled WGS sequence"/>
</dbReference>
<dbReference type="EC" id="1.2.1.88" evidence="2"/>
<protein>
    <recommendedName>
        <fullName evidence="5">L-glutamate gamma-semialdehyde dehydrogenase</fullName>
        <ecNumber evidence="2">1.2.1.88</ecNumber>
    </recommendedName>
    <alternativeName>
        <fullName evidence="5">L-glutamate gamma-semialdehyde dehydrogenase</fullName>
    </alternativeName>
</protein>
<keyword evidence="3 10" id="KW-0560">Oxidoreductase</keyword>
<feature type="region of interest" description="Disordered" evidence="11">
    <location>
        <begin position="451"/>
        <end position="482"/>
    </location>
</feature>
<dbReference type="AlphaFoldDB" id="A0A953LX71"/>
<dbReference type="GO" id="GO:0003700">
    <property type="term" value="F:DNA-binding transcription factor activity"/>
    <property type="evidence" value="ECO:0007669"/>
    <property type="project" value="InterPro"/>
</dbReference>
<dbReference type="InterPro" id="IPR016162">
    <property type="entry name" value="Ald_DH_N"/>
</dbReference>
<dbReference type="CDD" id="cd07124">
    <property type="entry name" value="ALDH_PutA-P5CDH-RocA"/>
    <property type="match status" value="1"/>
</dbReference>
<organism evidence="15 16">
    <name type="scientific">Candidatus Nitrobium versatile</name>
    <dbReference type="NCBI Taxonomy" id="2884831"/>
    <lineage>
        <taxon>Bacteria</taxon>
        <taxon>Pseudomonadati</taxon>
        <taxon>Nitrospirota</taxon>
        <taxon>Nitrospiria</taxon>
        <taxon>Nitrospirales</taxon>
        <taxon>Nitrospiraceae</taxon>
        <taxon>Candidatus Nitrobium</taxon>
    </lineage>
</organism>
<dbReference type="Gene3D" id="3.40.605.10">
    <property type="entry name" value="Aldehyde Dehydrogenase, Chain A, domain 1"/>
    <property type="match status" value="1"/>
</dbReference>
<evidence type="ECO:0000256" key="1">
    <source>
        <dbReference type="ARBA" id="ARBA00004786"/>
    </source>
</evidence>
<comment type="catalytic activity">
    <reaction evidence="6">
        <text>L-glutamate 5-semialdehyde + NAD(+) + H2O = L-glutamate + NADH + 2 H(+)</text>
        <dbReference type="Rhea" id="RHEA:30235"/>
        <dbReference type="ChEBI" id="CHEBI:15377"/>
        <dbReference type="ChEBI" id="CHEBI:15378"/>
        <dbReference type="ChEBI" id="CHEBI:29985"/>
        <dbReference type="ChEBI" id="CHEBI:57540"/>
        <dbReference type="ChEBI" id="CHEBI:57945"/>
        <dbReference type="ChEBI" id="CHEBI:58066"/>
        <dbReference type="EC" id="1.2.1.88"/>
    </reaction>
</comment>
<dbReference type="FunFam" id="3.40.605.10:FF:000045">
    <property type="entry name" value="1-pyrroline-5-carboxylate dehydrogenase 1"/>
    <property type="match status" value="1"/>
</dbReference>
<gene>
    <name evidence="15" type="primary">pruA</name>
    <name evidence="15" type="ORF">K8I29_10780</name>
</gene>
<sequence length="990" mass="109620">MGHGKSGEENIRNIAFALFSFLKEEHPALFDKKGWKGRVTRWAMRDDAFKIQLLRFIDVLPVIKDDALLLRLFREYFDEVPDTPPVVRRGIERLSRGNTVPRIIAAVIRAATKSLARQFIAGADPQDALNALQALRREGAALSIDLLGEAVVSDSEAERYGRRYRELLAFLAPRFHSRDQARNPADRAGHDPLAAADRLDISLKISSFYSQIEPLNWEVSIERVKESLRPLFEQAQALGASITFDMEHYYYKDLTIAVFKSILDEFPGFPDAGIALQAYLRDAREDVAALLVWAKEKGRRISVRLVKGAYWDYETAIHRQKGWPVPVFLQKDETDRCYEELTAMLLENTASVYPAFATHNIRSISNALALAEKREVPKGSFEFQVLYGMGDPVRKALRRMRVKAPVRVYSPVGELLPGMAYLVRRILENTSNESFLRKSFAEGMSFEELVRPPHPEESVSEEIPAEKSGESFRNEPDTDFSKAHNRKRMEDALRAVRKELGKKYPLFLGNEEVFTAREILSLNPACPDEVVGTVSSASREEAERAIREAKAAYAMWRKTPPGTRAGYLFRAAEEMRRRRFELAALEVYEAGKPIMEADGDVAEAIDYLEYYGRQITELAKPQRLGRYPAEINEYFFEPKGIGVVISPWNFPLAIPTGMVSAGIVAGNCMILKPSGLSPVVAWQLVGAFRAAGLPPGVLQYLPGPGGEVGEYLVAHPGIDLIAFTGSKEVGLRIVQRAGEARPGQTSVKRVVAEMGGKNAIIVDATADPDEAVKGVLVSALGYQGQKCSACSRVIVLQDVYTEFCERLKEAMRSIEIGPPESPSTFMGPLIDSGALKKVESYVEKGKEEGKPLLIREAGGEGYYRGPVLLEVSPDAVVAREEIFGPVLSVIRAADMHEAVALANRTEYALTGGIFSRSPATIRRAKEELRAGNLYINRKITGALVGRQPFGGLGMSGIGSKAGGPDYLLQFMNPKTLCENTLRKGVAPTGE</sequence>
<reference evidence="15" key="2">
    <citation type="submission" date="2021-08" db="EMBL/GenBank/DDBJ databases">
        <authorList>
            <person name="Dalcin Martins P."/>
        </authorList>
    </citation>
    <scope>NUCLEOTIDE SEQUENCE</scope>
    <source>
        <strain evidence="15">MAG_39</strain>
    </source>
</reference>
<name>A0A953LX71_9BACT</name>
<evidence type="ECO:0000256" key="5">
    <source>
        <dbReference type="ARBA" id="ARBA00032259"/>
    </source>
</evidence>
<evidence type="ECO:0000256" key="7">
    <source>
        <dbReference type="ARBA" id="ARBA00061617"/>
    </source>
</evidence>
<evidence type="ECO:0000256" key="2">
    <source>
        <dbReference type="ARBA" id="ARBA00012884"/>
    </source>
</evidence>
<dbReference type="Pfam" id="PF01619">
    <property type="entry name" value="Pro_dh"/>
    <property type="match status" value="1"/>
</dbReference>
<dbReference type="FunFam" id="3.40.309.10:FF:000005">
    <property type="entry name" value="1-pyrroline-5-carboxylate dehydrogenase 1"/>
    <property type="match status" value="1"/>
</dbReference>
<dbReference type="Gene3D" id="3.40.309.10">
    <property type="entry name" value="Aldehyde Dehydrogenase, Chain A, domain 2"/>
    <property type="match status" value="1"/>
</dbReference>
<evidence type="ECO:0000313" key="16">
    <source>
        <dbReference type="Proteomes" id="UP000705867"/>
    </source>
</evidence>
<accession>A0A953LX71</accession>
<evidence type="ECO:0000256" key="11">
    <source>
        <dbReference type="SAM" id="MobiDB-lite"/>
    </source>
</evidence>
<dbReference type="InterPro" id="IPR016161">
    <property type="entry name" value="Ald_DH/histidinol_DH"/>
</dbReference>
<comment type="similarity">
    <text evidence="7">Belongs to the aldehyde dehydrogenase family. RocA subfamily.</text>
</comment>
<dbReference type="GO" id="GO:0004657">
    <property type="term" value="F:proline dehydrogenase activity"/>
    <property type="evidence" value="ECO:0007669"/>
    <property type="project" value="InterPro"/>
</dbReference>
<feature type="active site" evidence="8 9">
    <location>
        <position position="753"/>
    </location>
</feature>
<evidence type="ECO:0000256" key="6">
    <source>
        <dbReference type="ARBA" id="ARBA00048142"/>
    </source>
</evidence>
<dbReference type="InterPro" id="IPR005932">
    <property type="entry name" value="RocA"/>
</dbReference>
<dbReference type="PANTHER" id="PTHR42862:SF1">
    <property type="entry name" value="DELTA-1-PYRROLINE-5-CARBOXYLATE DEHYDROGENASE 2, ISOFORM A-RELATED"/>
    <property type="match status" value="1"/>
</dbReference>
<dbReference type="NCBIfam" id="NF002852">
    <property type="entry name" value="PRK03137.1"/>
    <property type="match status" value="1"/>
</dbReference>
<dbReference type="PANTHER" id="PTHR42862">
    <property type="entry name" value="DELTA-1-PYRROLINE-5-CARBOXYLATE DEHYDROGENASE 1, ISOFORM A-RELATED"/>
    <property type="match status" value="1"/>
</dbReference>
<comment type="pathway">
    <text evidence="1">Amino-acid degradation; L-proline degradation into L-glutamate; L-glutamate from L-proline: step 2/2.</text>
</comment>
<dbReference type="InterPro" id="IPR041514">
    <property type="entry name" value="PutA_N"/>
</dbReference>
<feature type="active site" evidence="8">
    <location>
        <position position="787"/>
    </location>
</feature>
<evidence type="ECO:0000256" key="8">
    <source>
        <dbReference type="PIRSR" id="PIRSR000197-1"/>
    </source>
</evidence>
<dbReference type="InterPro" id="IPR002872">
    <property type="entry name" value="Proline_DH_dom"/>
</dbReference>
<dbReference type="Pfam" id="PF00171">
    <property type="entry name" value="Aldedh"/>
    <property type="match status" value="1"/>
</dbReference>
<dbReference type="EMBL" id="JAIOIV010000083">
    <property type="protein sequence ID" value="MBZ0156676.1"/>
    <property type="molecule type" value="Genomic_DNA"/>
</dbReference>
<feature type="compositionally biased region" description="Basic and acidic residues" evidence="11">
    <location>
        <begin position="464"/>
        <end position="482"/>
    </location>
</feature>
<dbReference type="PIRSF" id="PIRSF000197">
    <property type="entry name" value="Bifunct_PutA"/>
    <property type="match status" value="1"/>
</dbReference>
<evidence type="ECO:0000259" key="13">
    <source>
        <dbReference type="Pfam" id="PF01619"/>
    </source>
</evidence>
<keyword evidence="4" id="KW-0520">NAD</keyword>
<dbReference type="NCBIfam" id="TIGR01237">
    <property type="entry name" value="D1pyr5carbox2"/>
    <property type="match status" value="1"/>
</dbReference>
<dbReference type="InterPro" id="IPR029041">
    <property type="entry name" value="FAD-linked_oxidoreductase-like"/>
</dbReference>
<dbReference type="GO" id="GO:0010133">
    <property type="term" value="P:L-proline catabolic process to L-glutamate"/>
    <property type="evidence" value="ECO:0007669"/>
    <property type="project" value="InterPro"/>
</dbReference>
<dbReference type="GO" id="GO:0003842">
    <property type="term" value="F:L-glutamate gamma-semialdehyde dehydrogenase activity"/>
    <property type="evidence" value="ECO:0007669"/>
    <property type="project" value="UniProtKB-EC"/>
</dbReference>
<feature type="domain" description="Aldehyde dehydrogenase" evidence="12">
    <location>
        <begin position="518"/>
        <end position="975"/>
    </location>
</feature>
<evidence type="ECO:0000313" key="15">
    <source>
        <dbReference type="EMBL" id="MBZ0156676.1"/>
    </source>
</evidence>
<dbReference type="InterPro" id="IPR015590">
    <property type="entry name" value="Aldehyde_DH_dom"/>
</dbReference>
<comment type="caution">
    <text evidence="15">The sequence shown here is derived from an EMBL/GenBank/DDBJ whole genome shotgun (WGS) entry which is preliminary data.</text>
</comment>
<evidence type="ECO:0000259" key="14">
    <source>
        <dbReference type="Pfam" id="PF18083"/>
    </source>
</evidence>
<proteinExistence type="inferred from homology"/>
<evidence type="ECO:0000256" key="10">
    <source>
        <dbReference type="RuleBase" id="RU003345"/>
    </source>
</evidence>
<evidence type="ECO:0000256" key="4">
    <source>
        <dbReference type="ARBA" id="ARBA00023027"/>
    </source>
</evidence>
<dbReference type="SUPFAM" id="SSF51730">
    <property type="entry name" value="FAD-linked oxidoreductase"/>
    <property type="match status" value="1"/>
</dbReference>
<dbReference type="InterPro" id="IPR016163">
    <property type="entry name" value="Ald_DH_C"/>
</dbReference>
<dbReference type="InterPro" id="IPR029510">
    <property type="entry name" value="Ald_DH_CS_GLU"/>
</dbReference>
<dbReference type="PROSITE" id="PS00070">
    <property type="entry name" value="ALDEHYDE_DEHYDR_CYS"/>
    <property type="match status" value="1"/>
</dbReference>
<dbReference type="PROSITE" id="PS00687">
    <property type="entry name" value="ALDEHYDE_DEHYDR_GLU"/>
    <property type="match status" value="1"/>
</dbReference>